<evidence type="ECO:0000313" key="1">
    <source>
        <dbReference type="EMBL" id="EMC97644.1"/>
    </source>
</evidence>
<dbReference type="eggNOG" id="ENOG502SXNH">
    <property type="taxonomic scope" value="Eukaryota"/>
</dbReference>
<dbReference type="OMA" id="PGAIYYE"/>
<evidence type="ECO:0000313" key="2">
    <source>
        <dbReference type="Proteomes" id="UP000011761"/>
    </source>
</evidence>
<keyword evidence="2" id="KW-1185">Reference proteome</keyword>
<name>M2NEH6_BAUPA</name>
<gene>
    <name evidence="1" type="ORF">BAUCODRAFT_130743</name>
</gene>
<dbReference type="RefSeq" id="XP_007675917.1">
    <property type="nucleotide sequence ID" value="XM_007677727.1"/>
</dbReference>
<organism evidence="1 2">
    <name type="scientific">Baudoinia panamericana (strain UAMH 10762)</name>
    <name type="common">Angels' share fungus</name>
    <name type="synonym">Baudoinia compniacensis (strain UAMH 10762)</name>
    <dbReference type="NCBI Taxonomy" id="717646"/>
    <lineage>
        <taxon>Eukaryota</taxon>
        <taxon>Fungi</taxon>
        <taxon>Dikarya</taxon>
        <taxon>Ascomycota</taxon>
        <taxon>Pezizomycotina</taxon>
        <taxon>Dothideomycetes</taxon>
        <taxon>Dothideomycetidae</taxon>
        <taxon>Mycosphaerellales</taxon>
        <taxon>Teratosphaeriaceae</taxon>
        <taxon>Baudoinia</taxon>
    </lineage>
</organism>
<dbReference type="HOGENOM" id="CLU_1133406_0_0_1"/>
<protein>
    <recommendedName>
        <fullName evidence="3">F-box domain-containing protein</fullName>
    </recommendedName>
</protein>
<dbReference type="OrthoDB" id="2823490at2759"/>
<dbReference type="EMBL" id="KB445554">
    <property type="protein sequence ID" value="EMC97644.1"/>
    <property type="molecule type" value="Genomic_DNA"/>
</dbReference>
<proteinExistence type="predicted"/>
<evidence type="ECO:0008006" key="3">
    <source>
        <dbReference type="Google" id="ProtNLM"/>
    </source>
</evidence>
<accession>M2NEH6</accession>
<dbReference type="GeneID" id="19108228"/>
<dbReference type="KEGG" id="bcom:BAUCODRAFT_130743"/>
<dbReference type="Proteomes" id="UP000011761">
    <property type="component" value="Unassembled WGS sequence"/>
</dbReference>
<reference evidence="1 2" key="1">
    <citation type="journal article" date="2012" name="PLoS Pathog.">
        <title>Diverse lifestyles and strategies of plant pathogenesis encoded in the genomes of eighteen Dothideomycetes fungi.</title>
        <authorList>
            <person name="Ohm R.A."/>
            <person name="Feau N."/>
            <person name="Henrissat B."/>
            <person name="Schoch C.L."/>
            <person name="Horwitz B.A."/>
            <person name="Barry K.W."/>
            <person name="Condon B.J."/>
            <person name="Copeland A.C."/>
            <person name="Dhillon B."/>
            <person name="Glaser F."/>
            <person name="Hesse C.N."/>
            <person name="Kosti I."/>
            <person name="LaButti K."/>
            <person name="Lindquist E.A."/>
            <person name="Lucas S."/>
            <person name="Salamov A.A."/>
            <person name="Bradshaw R.E."/>
            <person name="Ciuffetti L."/>
            <person name="Hamelin R.C."/>
            <person name="Kema G.H.J."/>
            <person name="Lawrence C."/>
            <person name="Scott J.A."/>
            <person name="Spatafora J.W."/>
            <person name="Turgeon B.G."/>
            <person name="de Wit P.J.G.M."/>
            <person name="Zhong S."/>
            <person name="Goodwin S.B."/>
            <person name="Grigoriev I.V."/>
        </authorList>
    </citation>
    <scope>NUCLEOTIDE SEQUENCE [LARGE SCALE GENOMIC DNA]</scope>
    <source>
        <strain evidence="1 2">UAMH 10762</strain>
    </source>
</reference>
<sequence>MARQPDIATQASLLGLPREIRDLIYLNLIPQRTCPPENPNNAGDREPDASSPCTTFFEVVSPKPAMLQLKLCNRQLYEEVHHISRKHLWFHNGAAHLDIMVKGSSIWPTWILLPVTPYLDPVVDVTLRIFEATGWGSEFSTRAYRALWTLFRLLVFHGSCLNHNTRGLATPLDITRLRFDVRLCFPTSVDDLFGTYRDVFGKIEKLAFDNVGLGHIASIEACLGDDKRVWRLKQLPTGLTWASRV</sequence>
<dbReference type="AlphaFoldDB" id="M2NEH6"/>